<feature type="compositionally biased region" description="Acidic residues" evidence="7">
    <location>
        <begin position="604"/>
        <end position="633"/>
    </location>
</feature>
<dbReference type="SMART" id="SM00356">
    <property type="entry name" value="ZnF_C3H1"/>
    <property type="match status" value="3"/>
</dbReference>
<evidence type="ECO:0000256" key="1">
    <source>
        <dbReference type="ARBA" id="ARBA00022723"/>
    </source>
</evidence>
<feature type="domain" description="C3H1-type" evidence="8">
    <location>
        <begin position="104"/>
        <end position="130"/>
    </location>
</feature>
<comment type="caution">
    <text evidence="9">The sequence shown here is derived from an EMBL/GenBank/DDBJ whole genome shotgun (WGS) entry which is preliminary data.</text>
</comment>
<feature type="region of interest" description="Disordered" evidence="7">
    <location>
        <begin position="325"/>
        <end position="359"/>
    </location>
</feature>
<evidence type="ECO:0000256" key="4">
    <source>
        <dbReference type="ARBA" id="ARBA00022833"/>
    </source>
</evidence>
<organism evidence="9 10">
    <name type="scientific">Ambrosia artemisiifolia</name>
    <name type="common">Common ragweed</name>
    <dbReference type="NCBI Taxonomy" id="4212"/>
    <lineage>
        <taxon>Eukaryota</taxon>
        <taxon>Viridiplantae</taxon>
        <taxon>Streptophyta</taxon>
        <taxon>Embryophyta</taxon>
        <taxon>Tracheophyta</taxon>
        <taxon>Spermatophyta</taxon>
        <taxon>Magnoliopsida</taxon>
        <taxon>eudicotyledons</taxon>
        <taxon>Gunneridae</taxon>
        <taxon>Pentapetalae</taxon>
        <taxon>asterids</taxon>
        <taxon>campanulids</taxon>
        <taxon>Asterales</taxon>
        <taxon>Asteraceae</taxon>
        <taxon>Asteroideae</taxon>
        <taxon>Heliantheae alliance</taxon>
        <taxon>Heliantheae</taxon>
        <taxon>Ambrosia</taxon>
    </lineage>
</organism>
<evidence type="ECO:0000259" key="8">
    <source>
        <dbReference type="PROSITE" id="PS50103"/>
    </source>
</evidence>
<accession>A0AAD5CRG4</accession>
<feature type="compositionally biased region" description="Basic and acidic residues" evidence="7">
    <location>
        <begin position="241"/>
        <end position="259"/>
    </location>
</feature>
<feature type="domain" description="C3H1-type" evidence="8">
    <location>
        <begin position="25"/>
        <end position="54"/>
    </location>
</feature>
<feature type="compositionally biased region" description="Acidic residues" evidence="7">
    <location>
        <begin position="584"/>
        <end position="596"/>
    </location>
</feature>
<protein>
    <recommendedName>
        <fullName evidence="8">C3H1-type domain-containing protein</fullName>
    </recommendedName>
</protein>
<feature type="region of interest" description="Disordered" evidence="7">
    <location>
        <begin position="241"/>
        <end position="266"/>
    </location>
</feature>
<dbReference type="InterPro" id="IPR041686">
    <property type="entry name" value="Znf-CCCH_3"/>
</dbReference>
<feature type="region of interest" description="Disordered" evidence="7">
    <location>
        <begin position="134"/>
        <end position="157"/>
    </location>
</feature>
<feature type="compositionally biased region" description="Polar residues" evidence="7">
    <location>
        <begin position="481"/>
        <end position="492"/>
    </location>
</feature>
<keyword evidence="4 6" id="KW-0862">Zinc</keyword>
<evidence type="ECO:0000256" key="6">
    <source>
        <dbReference type="PROSITE-ProRule" id="PRU00723"/>
    </source>
</evidence>
<feature type="compositionally biased region" description="Basic and acidic residues" evidence="7">
    <location>
        <begin position="535"/>
        <end position="549"/>
    </location>
</feature>
<evidence type="ECO:0000256" key="2">
    <source>
        <dbReference type="ARBA" id="ARBA00022737"/>
    </source>
</evidence>
<dbReference type="Proteomes" id="UP001206925">
    <property type="component" value="Unassembled WGS sequence"/>
</dbReference>
<dbReference type="EMBL" id="JAMZMK010006871">
    <property type="protein sequence ID" value="KAI7746943.1"/>
    <property type="molecule type" value="Genomic_DNA"/>
</dbReference>
<dbReference type="AlphaFoldDB" id="A0AAD5CRG4"/>
<dbReference type="Pfam" id="PF14608">
    <property type="entry name" value="zf-CCCH_2"/>
    <property type="match status" value="1"/>
</dbReference>
<evidence type="ECO:0000313" key="9">
    <source>
        <dbReference type="EMBL" id="KAI7746943.1"/>
    </source>
</evidence>
<dbReference type="GO" id="GO:0003729">
    <property type="term" value="F:mRNA binding"/>
    <property type="evidence" value="ECO:0007669"/>
    <property type="project" value="TreeGrafter"/>
</dbReference>
<keyword evidence="5" id="KW-0238">DNA-binding</keyword>
<keyword evidence="1 6" id="KW-0479">Metal-binding</keyword>
<proteinExistence type="predicted"/>
<evidence type="ECO:0000313" key="10">
    <source>
        <dbReference type="Proteomes" id="UP001206925"/>
    </source>
</evidence>
<dbReference type="PANTHER" id="PTHR15725">
    <property type="entry name" value="ZN-FINGER, C-X8-C-X5-C-X3-H TYPE-CONTAINING"/>
    <property type="match status" value="1"/>
</dbReference>
<feature type="compositionally biased region" description="Basic and acidic residues" evidence="7">
    <location>
        <begin position="202"/>
        <end position="213"/>
    </location>
</feature>
<feature type="region of interest" description="Disordered" evidence="7">
    <location>
        <begin position="202"/>
        <end position="223"/>
    </location>
</feature>
<gene>
    <name evidence="9" type="ORF">M8C21_005916</name>
</gene>
<dbReference type="GO" id="GO:0003677">
    <property type="term" value="F:DNA binding"/>
    <property type="evidence" value="ECO:0007669"/>
    <property type="project" value="UniProtKB-KW"/>
</dbReference>
<dbReference type="GO" id="GO:0008270">
    <property type="term" value="F:zinc ion binding"/>
    <property type="evidence" value="ECO:0007669"/>
    <property type="project" value="UniProtKB-KW"/>
</dbReference>
<dbReference type="PROSITE" id="PS50103">
    <property type="entry name" value="ZF_C3H1"/>
    <property type="match status" value="3"/>
</dbReference>
<dbReference type="InterPro" id="IPR000571">
    <property type="entry name" value="Znf_CCCH"/>
</dbReference>
<evidence type="ECO:0000256" key="5">
    <source>
        <dbReference type="ARBA" id="ARBA00023125"/>
    </source>
</evidence>
<name>A0AAD5CRG4_AMBAR</name>
<feature type="region of interest" description="Disordered" evidence="7">
    <location>
        <begin position="531"/>
        <end position="633"/>
    </location>
</feature>
<dbReference type="PANTHER" id="PTHR15725:SF18">
    <property type="entry name" value="ZINC FINGER, CCCH-TYPE-RELATED"/>
    <property type="match status" value="1"/>
</dbReference>
<feature type="region of interest" description="Disordered" evidence="7">
    <location>
        <begin position="377"/>
        <end position="514"/>
    </location>
</feature>
<feature type="zinc finger region" description="C3H1-type" evidence="6">
    <location>
        <begin position="56"/>
        <end position="82"/>
    </location>
</feature>
<keyword evidence="2" id="KW-0677">Repeat</keyword>
<feature type="compositionally biased region" description="Polar residues" evidence="7">
    <location>
        <begin position="551"/>
        <end position="569"/>
    </location>
</feature>
<sequence length="633" mass="72119">MVGSAINPPPQANELAPLTEEEEFLKRNTDCVYFLASPLTCKKGNECEYRHSDIARVNPRDCYYWLNGNCLNPKCAFRHPPLDGLLGTEVPAPVGPAVPQAPVKQGVACIFFQKGYCLKGHFCPFLHGPPNIVNNSAVQPTPPKPVTKPSKVDSADPDNYVQEQKSTHYGTVQKPVESLPSQTNQVPKVQLRNGGGGVAMEKKVAPPHEEPSRYKPASVTPPPVMNDFQLSRCNRGVHETDHVSDNEEINGKDVEEYSREPTPGFDVLVDNEADDSEYYPNEEGFGRSVDYDVDRDMYPEKRDADHYNKEGYAWEDYRENSNFGRKRYPRDESPNQFEHSDLRHRLSKQRGDNVGGLRSVISREHFHDNRDDRIVRDSRDDRRLDSGPLSSRLRGRIKIPGRSTSPGYENGSRVEREINIRRQHRSRYSPERPPHVSSNHSRFRDRITGRSNDDYNNQRRDYRRYRGNSSEFNGPKRWSESKSQQVDDSQTLGKRKYPRPESQQSEVNLSFEGPKPLSEILKRKRGSVISSTINEDNHSNGDNQKERTDIPSGNTVNADNEKSTNGQSSFDDKPSAAENKVGSVDEDALLDQELEAYDQRDGEYEYEQIDGEDYNLEEGEEYMEEEDETATKE</sequence>
<keyword evidence="3 6" id="KW-0863">Zinc-finger</keyword>
<evidence type="ECO:0000256" key="7">
    <source>
        <dbReference type="SAM" id="MobiDB-lite"/>
    </source>
</evidence>
<reference evidence="9" key="1">
    <citation type="submission" date="2022-06" db="EMBL/GenBank/DDBJ databases">
        <title>Uncovering the hologenomic basis of an extraordinary plant invasion.</title>
        <authorList>
            <person name="Bieker V.C."/>
            <person name="Martin M.D."/>
            <person name="Gilbert T."/>
            <person name="Hodgins K."/>
            <person name="Battlay P."/>
            <person name="Petersen B."/>
            <person name="Wilson J."/>
        </authorList>
    </citation>
    <scope>NUCLEOTIDE SEQUENCE</scope>
    <source>
        <strain evidence="9">AA19_3_7</strain>
        <tissue evidence="9">Leaf</tissue>
    </source>
</reference>
<feature type="compositionally biased region" description="Basic and acidic residues" evidence="7">
    <location>
        <begin position="442"/>
        <end position="460"/>
    </location>
</feature>
<dbReference type="Gene3D" id="4.10.1000.10">
    <property type="entry name" value="Zinc finger, CCCH-type"/>
    <property type="match status" value="1"/>
</dbReference>
<dbReference type="Pfam" id="PF15663">
    <property type="entry name" value="zf-CCCH_3"/>
    <property type="match status" value="1"/>
</dbReference>
<keyword evidence="10" id="KW-1185">Reference proteome</keyword>
<evidence type="ECO:0000256" key="3">
    <source>
        <dbReference type="ARBA" id="ARBA00022771"/>
    </source>
</evidence>
<feature type="domain" description="C3H1-type" evidence="8">
    <location>
        <begin position="56"/>
        <end position="82"/>
    </location>
</feature>
<feature type="compositionally biased region" description="Basic and acidic residues" evidence="7">
    <location>
        <begin position="329"/>
        <end position="344"/>
    </location>
</feature>
<feature type="zinc finger region" description="C3H1-type" evidence="6">
    <location>
        <begin position="104"/>
        <end position="130"/>
    </location>
</feature>
<feature type="zinc finger region" description="C3H1-type" evidence="6">
    <location>
        <begin position="25"/>
        <end position="54"/>
    </location>
</feature>
<dbReference type="FunFam" id="4.10.1000.10:FF:000021">
    <property type="entry name" value="Zinc finger CCCH domain-containing protein 17"/>
    <property type="match status" value="1"/>
</dbReference>